<dbReference type="OrthoDB" id="7828598at2"/>
<sequence>MTDQAGILEKGLLAALELAADTQWADLTLSEIAEAADLKLSDFHGVADKDALAAHADSYFDKAMSEEGISADDSPRERLFDVIMLRFEAMEEYRAGLVSLMKFRDRTPSLLLSLPIARKRSADWALVSAGLDNRSGAPAGLKSVAIGYVIDKAERAWRKETSADFARTMAALDKGLREAEERMERLQRFTGWGKTRQRQENTATEETKPEET</sequence>
<evidence type="ECO:0008006" key="8">
    <source>
        <dbReference type="Google" id="ProtNLM"/>
    </source>
</evidence>
<keyword evidence="5" id="KW-1185">Reference proteome</keyword>
<comment type="caution">
    <text evidence="4">The sequence shown here is derived from an EMBL/GenBank/DDBJ whole genome shotgun (WGS) entry which is preliminary data.</text>
</comment>
<evidence type="ECO:0000313" key="3">
    <source>
        <dbReference type="EMBL" id="HBQ47562.1"/>
    </source>
</evidence>
<dbReference type="eggNOG" id="COG1309">
    <property type="taxonomic scope" value="Bacteria"/>
</dbReference>
<feature type="region of interest" description="Disordered" evidence="1">
    <location>
        <begin position="187"/>
        <end position="212"/>
    </location>
</feature>
<reference evidence="6 7" key="2">
    <citation type="journal article" date="2018" name="Nat. Biotechnol.">
        <title>A standardized bacterial taxonomy based on genome phylogeny substantially revises the tree of life.</title>
        <authorList>
            <person name="Parks D.H."/>
            <person name="Chuvochina M."/>
            <person name="Waite D.W."/>
            <person name="Rinke C."/>
            <person name="Skarshewski A."/>
            <person name="Chaumeil P.A."/>
            <person name="Hugenholtz P."/>
        </authorList>
    </citation>
    <scope>NUCLEOTIDE SEQUENCE [LARGE SCALE GENOMIC DNA]</scope>
    <source>
        <strain evidence="3">UBA10378</strain>
        <strain evidence="2">UBA8557</strain>
    </source>
</reference>
<proteinExistence type="predicted"/>
<evidence type="ECO:0000256" key="1">
    <source>
        <dbReference type="SAM" id="MobiDB-lite"/>
    </source>
</evidence>
<dbReference type="AlphaFoldDB" id="A0A059EBA7"/>
<dbReference type="STRING" id="1280948.HY36_00605"/>
<dbReference type="Proteomes" id="UP000259173">
    <property type="component" value="Unassembled WGS sequence"/>
</dbReference>
<dbReference type="EMBL" id="DOGS01000035">
    <property type="protein sequence ID" value="HBQ47562.1"/>
    <property type="molecule type" value="Genomic_DNA"/>
</dbReference>
<evidence type="ECO:0000313" key="5">
    <source>
        <dbReference type="Proteomes" id="UP000024547"/>
    </source>
</evidence>
<accession>A0A059EBA7</accession>
<dbReference type="EMBL" id="AWFH01000001">
    <property type="protein sequence ID" value="KCZ64903.1"/>
    <property type="molecule type" value="Genomic_DNA"/>
</dbReference>
<evidence type="ECO:0000313" key="7">
    <source>
        <dbReference type="Proteomes" id="UP000263957"/>
    </source>
</evidence>
<dbReference type="RefSeq" id="WP_035546861.1">
    <property type="nucleotide sequence ID" value="NZ_AWFH01000001.1"/>
</dbReference>
<name>A0A059EBA7_9PROT</name>
<dbReference type="PATRIC" id="fig|1280948.3.peg.118"/>
<dbReference type="Gene3D" id="1.10.357.10">
    <property type="entry name" value="Tetracycline Repressor, domain 2"/>
    <property type="match status" value="1"/>
</dbReference>
<gene>
    <name evidence="2" type="ORF">DCG65_11835</name>
    <name evidence="3" type="ORF">DD728_01535</name>
    <name evidence="4" type="ORF">HY36_00605</name>
</gene>
<evidence type="ECO:0000313" key="2">
    <source>
        <dbReference type="EMBL" id="HAE95243.1"/>
    </source>
</evidence>
<reference evidence="4 5" key="1">
    <citation type="journal article" date="2014" name="Antonie Van Leeuwenhoek">
        <title>Hyphomonas beringensis sp. nov. and Hyphomonas chukchiensis sp. nov., isolated from surface seawater of the Bering Sea and Chukchi Sea.</title>
        <authorList>
            <person name="Li C."/>
            <person name="Lai Q."/>
            <person name="Li G."/>
            <person name="Dong C."/>
            <person name="Wang J."/>
            <person name="Liao Y."/>
            <person name="Shao Z."/>
        </authorList>
    </citation>
    <scope>NUCLEOTIDE SEQUENCE [LARGE SCALE GENOMIC DNA]</scope>
    <source>
        <strain evidence="4 5">22II1-22F38</strain>
    </source>
</reference>
<dbReference type="Proteomes" id="UP000024547">
    <property type="component" value="Unassembled WGS sequence"/>
</dbReference>
<evidence type="ECO:0000313" key="6">
    <source>
        <dbReference type="Proteomes" id="UP000259173"/>
    </source>
</evidence>
<dbReference type="Proteomes" id="UP000263957">
    <property type="component" value="Unassembled WGS sequence"/>
</dbReference>
<dbReference type="EMBL" id="DMBR01000358">
    <property type="protein sequence ID" value="HAE95243.1"/>
    <property type="molecule type" value="Genomic_DNA"/>
</dbReference>
<evidence type="ECO:0000313" key="4">
    <source>
        <dbReference type="EMBL" id="KCZ64903.1"/>
    </source>
</evidence>
<protein>
    <recommendedName>
        <fullName evidence="8">TetR family transcriptional regulator</fullName>
    </recommendedName>
</protein>
<organism evidence="4 5">
    <name type="scientific">Hyphomonas atlantica</name>
    <dbReference type="NCBI Taxonomy" id="1280948"/>
    <lineage>
        <taxon>Bacteria</taxon>
        <taxon>Pseudomonadati</taxon>
        <taxon>Pseudomonadota</taxon>
        <taxon>Alphaproteobacteria</taxon>
        <taxon>Hyphomonadales</taxon>
        <taxon>Hyphomonadaceae</taxon>
        <taxon>Hyphomonas</taxon>
    </lineage>
</organism>